<dbReference type="InterPro" id="IPR015943">
    <property type="entry name" value="WD40/YVTN_repeat-like_dom_sf"/>
</dbReference>
<evidence type="ECO:0000256" key="3">
    <source>
        <dbReference type="PROSITE-ProRule" id="PRU00221"/>
    </source>
</evidence>
<feature type="compositionally biased region" description="Acidic residues" evidence="4">
    <location>
        <begin position="911"/>
        <end position="924"/>
    </location>
</feature>
<dbReference type="SUPFAM" id="SSF50978">
    <property type="entry name" value="WD40 repeat-like"/>
    <property type="match status" value="1"/>
</dbReference>
<dbReference type="Proteomes" id="UP000041254">
    <property type="component" value="Unassembled WGS sequence"/>
</dbReference>
<dbReference type="PROSITE" id="PS50082">
    <property type="entry name" value="WD_REPEATS_2"/>
    <property type="match status" value="1"/>
</dbReference>
<evidence type="ECO:0000256" key="1">
    <source>
        <dbReference type="ARBA" id="ARBA00022574"/>
    </source>
</evidence>
<feature type="compositionally biased region" description="Polar residues" evidence="4">
    <location>
        <begin position="55"/>
        <end position="75"/>
    </location>
</feature>
<dbReference type="InterPro" id="IPR001680">
    <property type="entry name" value="WD40_rpt"/>
</dbReference>
<name>A0A0G4EBL8_VITBC</name>
<dbReference type="GO" id="GO:0016239">
    <property type="term" value="P:positive regulation of macroautophagy"/>
    <property type="evidence" value="ECO:0007669"/>
    <property type="project" value="TreeGrafter"/>
</dbReference>
<gene>
    <name evidence="5" type="ORF">Vbra_20204</name>
</gene>
<dbReference type="InParanoid" id="A0A0G4EBL8"/>
<evidence type="ECO:0000313" key="6">
    <source>
        <dbReference type="Proteomes" id="UP000041254"/>
    </source>
</evidence>
<sequence>MQLIIAMATAARSSSPSASSAAAFFTPLSSPKDTQPPAVTRSARPSSASSRNGGKRSSSAKANQVHPTAPPTSGTPEGALGRPSSSPVVVFEFERQNQPSCISACYPSHPGSLDSSGRSMSMTLTDGQWATRAPLPHNLLTVGGRSRLHILDVKKDSLKERRRFNTNVNGLAWKRRSPTAFAAISTNGMLSVFVKYEKLSKSWDMGPKFQAHTRTGHCIEWLGNTSQVVCGFSDGAIKIFDCEHLKANSPAPVRQSCEFNTMNRIAVRDLQSRPLDGVYDGHSDHEMLTSFENGFVVLYDVRCSSSSLDDVAMAFPPSSKGYTRERSHLVSTQAVTSARWNPHDPNVFAAASRDQNIHIWDLRKNNRAIAFMRTVSPVRCVRWRPGYPTQVTCCASVMDPNINVWELSSPHSPLYSFTGHTEAAKDFIWIDSDRLVSCSSDRRVILHDIADAYQPLRHTRAVSIAWAPAVDTCPPFIAPRSPERLSIQTTAVPRPSPITCAADTSPRTSSPIPDYERTGFTFDTGLAPTPQDFSMQAYVRRDAISRAVRSCLTVPLPRVDVHGDYDEHYAPDPLHYLRHAIAVDCLPNEAMFFHVPVTAIAPWMEAVSKELLHKWQARTPEGKGRGPRAGMALLALQQQRLCGQLPRSVQCQLLEWVLSDLADSKRRQAKKTHATREDDRTGGDRSAWNVGSTLRSDGGAGEAAVAFAQCREGDRLVRALAGPAACHLWAAVAETAGDPLKAQSFRLMADFFQSPPATPTHPFQPSHALALSQTPSFLATLQPPKASAPSPPPPSTDLPAVDGCRHMSLGTEAPTCHAVVNLLPSLARRANGPPGRSAALSAVDIDDCHDSMDPVKALPSLAWCQHDGGRGDSGPIVFSFGAGSKAQLIYEGGVASESGGNPGVAERSSEEAEGQQEDGPDVDDGMMSSLTYPASPFEGYSGGIAKWLDWCRCEEFASTVAHFRSQNDPHTALTLMLNLATDEDIMKWRKELIRWSKSIIELLRRLRSHVECARFIKMSPFLEIRQLGREHTQAVIKCSECGVAIDADRVSHDPLQSAINPSDHVNKHPIHCRKCMKERNVCAVCGKAVTGLWLSCPRTLIGGHPSHILPLVSSTSFQRLQAVP</sequence>
<dbReference type="InterPro" id="IPR036322">
    <property type="entry name" value="WD40_repeat_dom_sf"/>
</dbReference>
<feature type="compositionally biased region" description="Basic and acidic residues" evidence="4">
    <location>
        <begin position="674"/>
        <end position="683"/>
    </location>
</feature>
<evidence type="ECO:0000313" key="5">
    <source>
        <dbReference type="EMBL" id="CEL93371.1"/>
    </source>
</evidence>
<proteinExistence type="predicted"/>
<dbReference type="InterPro" id="IPR037590">
    <property type="entry name" value="WDR24"/>
</dbReference>
<organism evidence="5 6">
    <name type="scientific">Vitrella brassicaformis (strain CCMP3155)</name>
    <dbReference type="NCBI Taxonomy" id="1169540"/>
    <lineage>
        <taxon>Eukaryota</taxon>
        <taxon>Sar</taxon>
        <taxon>Alveolata</taxon>
        <taxon>Colpodellida</taxon>
        <taxon>Vitrellaceae</taxon>
        <taxon>Vitrella</taxon>
    </lineage>
</organism>
<keyword evidence="6" id="KW-1185">Reference proteome</keyword>
<dbReference type="GO" id="GO:0005774">
    <property type="term" value="C:vacuolar membrane"/>
    <property type="evidence" value="ECO:0007669"/>
    <property type="project" value="TreeGrafter"/>
</dbReference>
<dbReference type="OrthoDB" id="286790at2759"/>
<dbReference type="Pfam" id="PF00400">
    <property type="entry name" value="WD40"/>
    <property type="match status" value="2"/>
</dbReference>
<dbReference type="Gene3D" id="2.130.10.10">
    <property type="entry name" value="YVTN repeat-like/Quinoprotein amine dehydrogenase"/>
    <property type="match status" value="2"/>
</dbReference>
<dbReference type="PANTHER" id="PTHR46200">
    <property type="entry name" value="GATOR COMPLEX PROTEIN WDR24"/>
    <property type="match status" value="1"/>
</dbReference>
<keyword evidence="2" id="KW-0677">Repeat</keyword>
<dbReference type="STRING" id="1169540.A0A0G4EBL8"/>
<dbReference type="GO" id="GO:1904263">
    <property type="term" value="P:positive regulation of TORC1 signaling"/>
    <property type="evidence" value="ECO:0007669"/>
    <property type="project" value="TreeGrafter"/>
</dbReference>
<dbReference type="SMART" id="SM00320">
    <property type="entry name" value="WD40"/>
    <property type="match status" value="4"/>
</dbReference>
<reference evidence="5 6" key="1">
    <citation type="submission" date="2014-11" db="EMBL/GenBank/DDBJ databases">
        <authorList>
            <person name="Zhu J."/>
            <person name="Qi W."/>
            <person name="Song R."/>
        </authorList>
    </citation>
    <scope>NUCLEOTIDE SEQUENCE [LARGE SCALE GENOMIC DNA]</scope>
</reference>
<feature type="region of interest" description="Disordered" evidence="4">
    <location>
        <begin position="893"/>
        <end position="924"/>
    </location>
</feature>
<keyword evidence="1 3" id="KW-0853">WD repeat</keyword>
<dbReference type="AlphaFoldDB" id="A0A0G4EBL8"/>
<evidence type="ECO:0000256" key="2">
    <source>
        <dbReference type="ARBA" id="ARBA00022737"/>
    </source>
</evidence>
<dbReference type="EMBL" id="CDMY01000158">
    <property type="protein sequence ID" value="CEL93371.1"/>
    <property type="molecule type" value="Genomic_DNA"/>
</dbReference>
<dbReference type="VEuPathDB" id="CryptoDB:Vbra_20204"/>
<dbReference type="GO" id="GO:0005829">
    <property type="term" value="C:cytosol"/>
    <property type="evidence" value="ECO:0007669"/>
    <property type="project" value="TreeGrafter"/>
</dbReference>
<dbReference type="PANTHER" id="PTHR46200:SF1">
    <property type="entry name" value="GATOR COMPLEX PROTEIN WDR24"/>
    <property type="match status" value="1"/>
</dbReference>
<dbReference type="GO" id="GO:0061700">
    <property type="term" value="C:GATOR2 complex"/>
    <property type="evidence" value="ECO:0007669"/>
    <property type="project" value="TreeGrafter"/>
</dbReference>
<protein>
    <submittedName>
        <fullName evidence="5">Uncharacterized protein</fullName>
    </submittedName>
</protein>
<feature type="repeat" description="WD" evidence="3">
    <location>
        <begin position="335"/>
        <end position="370"/>
    </location>
</feature>
<accession>A0A0G4EBL8</accession>
<feature type="region of interest" description="Disordered" evidence="4">
    <location>
        <begin position="10"/>
        <end position="85"/>
    </location>
</feature>
<feature type="compositionally biased region" description="Low complexity" evidence="4">
    <location>
        <begin position="10"/>
        <end position="51"/>
    </location>
</feature>
<evidence type="ECO:0000256" key="4">
    <source>
        <dbReference type="SAM" id="MobiDB-lite"/>
    </source>
</evidence>
<feature type="region of interest" description="Disordered" evidence="4">
    <location>
        <begin position="667"/>
        <end position="689"/>
    </location>
</feature>